<dbReference type="GO" id="GO:0008270">
    <property type="term" value="F:zinc ion binding"/>
    <property type="evidence" value="ECO:0007669"/>
    <property type="project" value="InterPro"/>
</dbReference>
<sequence length="223" mass="24378">MPTRRAHSKSRRGCTPCKTRHLKCNEARPVCSRCRDVDRECSYPTRTLARHQGADQQVSLSTGGLASSDSYGLALSITTSTGGTSAEVGDQGDIYTIRHIRLLDNFDSVVLSGADPAGQQQRKAYMEIALEFPFLLNQMLALSAAHMSVSNTTSGAADATEATFLQTRALEQFNRFQSTPRETTSEQQRIAVFLYSSLLSMHVLFDALASSESGEPDSLNYTN</sequence>
<dbReference type="InterPro" id="IPR036864">
    <property type="entry name" value="Zn2-C6_fun-type_DNA-bd_sf"/>
</dbReference>
<evidence type="ECO:0000313" key="4">
    <source>
        <dbReference type="Proteomes" id="UP001152049"/>
    </source>
</evidence>
<feature type="domain" description="Zn(2)-C6 fungal-type" evidence="2">
    <location>
        <begin position="13"/>
        <end position="43"/>
    </location>
</feature>
<dbReference type="PANTHER" id="PTHR47784:SF4">
    <property type="entry name" value="ZN(II)2CYS6 TRANSCRIPTION FACTOR (EUROFUNG)"/>
    <property type="match status" value="1"/>
</dbReference>
<accession>A0A9W8SEU5</accession>
<dbReference type="PROSITE" id="PS00463">
    <property type="entry name" value="ZN2_CY6_FUNGAL_1"/>
    <property type="match status" value="1"/>
</dbReference>
<dbReference type="Gene3D" id="4.10.240.10">
    <property type="entry name" value="Zn(2)-C6 fungal-type DNA-binding domain"/>
    <property type="match status" value="1"/>
</dbReference>
<keyword evidence="4" id="KW-1185">Reference proteome</keyword>
<dbReference type="InterPro" id="IPR001138">
    <property type="entry name" value="Zn2Cys6_DnaBD"/>
</dbReference>
<evidence type="ECO:0000256" key="1">
    <source>
        <dbReference type="ARBA" id="ARBA00023242"/>
    </source>
</evidence>
<dbReference type="GO" id="GO:0001228">
    <property type="term" value="F:DNA-binding transcription activator activity, RNA polymerase II-specific"/>
    <property type="evidence" value="ECO:0007669"/>
    <property type="project" value="TreeGrafter"/>
</dbReference>
<organism evidence="3 4">
    <name type="scientific">Fusarium torreyae</name>
    <dbReference type="NCBI Taxonomy" id="1237075"/>
    <lineage>
        <taxon>Eukaryota</taxon>
        <taxon>Fungi</taxon>
        <taxon>Dikarya</taxon>
        <taxon>Ascomycota</taxon>
        <taxon>Pezizomycotina</taxon>
        <taxon>Sordariomycetes</taxon>
        <taxon>Hypocreomycetidae</taxon>
        <taxon>Hypocreales</taxon>
        <taxon>Nectriaceae</taxon>
        <taxon>Fusarium</taxon>
    </lineage>
</organism>
<reference evidence="3" key="1">
    <citation type="submission" date="2022-09" db="EMBL/GenBank/DDBJ databases">
        <title>Fusarium specimens isolated from Avocado Roots.</title>
        <authorList>
            <person name="Stajich J."/>
            <person name="Roper C."/>
            <person name="Heimlech-Rivalta G."/>
        </authorList>
    </citation>
    <scope>NUCLEOTIDE SEQUENCE</scope>
    <source>
        <strain evidence="3">CF00136</strain>
    </source>
</reference>
<dbReference type="PROSITE" id="PS50048">
    <property type="entry name" value="ZN2_CY6_FUNGAL_2"/>
    <property type="match status" value="1"/>
</dbReference>
<dbReference type="OrthoDB" id="4937900at2759"/>
<name>A0A9W8SEU5_9HYPO</name>
<dbReference type="PANTHER" id="PTHR47784">
    <property type="entry name" value="STEROL UPTAKE CONTROL PROTEIN 2"/>
    <property type="match status" value="1"/>
</dbReference>
<evidence type="ECO:0000259" key="2">
    <source>
        <dbReference type="PROSITE" id="PS50048"/>
    </source>
</evidence>
<dbReference type="EMBL" id="JAOQAZ010000002">
    <property type="protein sequence ID" value="KAJ4269836.1"/>
    <property type="molecule type" value="Genomic_DNA"/>
</dbReference>
<comment type="caution">
    <text evidence="3">The sequence shown here is derived from an EMBL/GenBank/DDBJ whole genome shotgun (WGS) entry which is preliminary data.</text>
</comment>
<proteinExistence type="predicted"/>
<evidence type="ECO:0000313" key="3">
    <source>
        <dbReference type="EMBL" id="KAJ4269836.1"/>
    </source>
</evidence>
<gene>
    <name evidence="3" type="ORF">NW762_001505</name>
</gene>
<dbReference type="InterPro" id="IPR053157">
    <property type="entry name" value="Sterol_Uptake_Regulator"/>
</dbReference>
<dbReference type="AlphaFoldDB" id="A0A9W8SEU5"/>
<dbReference type="Pfam" id="PF11951">
    <property type="entry name" value="Fungal_trans_2"/>
    <property type="match status" value="1"/>
</dbReference>
<keyword evidence="1" id="KW-0539">Nucleus</keyword>
<dbReference type="SMART" id="SM00066">
    <property type="entry name" value="GAL4"/>
    <property type="match status" value="1"/>
</dbReference>
<dbReference type="Pfam" id="PF00172">
    <property type="entry name" value="Zn_clus"/>
    <property type="match status" value="1"/>
</dbReference>
<dbReference type="InterPro" id="IPR021858">
    <property type="entry name" value="Fun_TF"/>
</dbReference>
<dbReference type="Proteomes" id="UP001152049">
    <property type="component" value="Unassembled WGS sequence"/>
</dbReference>
<dbReference type="CDD" id="cd00067">
    <property type="entry name" value="GAL4"/>
    <property type="match status" value="1"/>
</dbReference>
<dbReference type="SUPFAM" id="SSF57701">
    <property type="entry name" value="Zn2/Cys6 DNA-binding domain"/>
    <property type="match status" value="1"/>
</dbReference>
<protein>
    <recommendedName>
        <fullName evidence="2">Zn(2)-C6 fungal-type domain-containing protein</fullName>
    </recommendedName>
</protein>